<sequence>MRALTMLCLAGAVGLTTAAAQYAYSQSSYVPAAKFCANDTSAPCSIIPAYIGSDKMLANSVGYNGIIGGLPTSAASDPQTPFDNMSWQSFVGLNWMINMESAPAAAGLAAGGVRVWQSWLKVNQVFGNSPEQATCANKSGLPVISIGSDGNGNPSQKNDDYYQASTDVPLIDINGNWTLYERRLNFIELAYLKAPNGKLDNTLTTVQGQTNFVAAGQTVAFPAVSTAPVGLHGAMELKIAWRILGPNDDASRYITQNVLLAVAKDLVNGTQEICAEVTVGMVGMHIIQRNLDYATNKNLLPEWIWSTFEHIDNAPLAAAACDPKAPLSCKTLNQPSCGEAARGAGIGSYYVPVTSAVPIATNVKPTASSKLPSFAWDTKQPYAKGYVQPAGVGERTFYLGPQVVRCWQIYDLTMQLNAQWQTALANSNSVLANYQLVGTQWGAGLETRLDPYPANAVPGLLSNATLETYIQNNTQPTASGGVGSCIGCHRAATLVDNKTPSDFSFLPSLAAGTPTRFNFAQ</sequence>
<gene>
    <name evidence="2" type="ORF">K9D25_11445</name>
</gene>
<reference evidence="2" key="1">
    <citation type="submission" date="2021-09" db="EMBL/GenBank/DDBJ databases">
        <title>Network and meta-omics reveal the key degrader and cooperation patterns in an efficient 1,4-dioxane-degrading microbial community.</title>
        <authorList>
            <person name="Dai C."/>
        </authorList>
    </citation>
    <scope>NUCLEOTIDE SEQUENCE</scope>
    <source>
        <strain evidence="2">ZM13</strain>
    </source>
</reference>
<feature type="chain" id="PRO_5038563446" description="Cytochrome c family protein" evidence="1">
    <location>
        <begin position="19"/>
        <end position="521"/>
    </location>
</feature>
<dbReference type="Proteomes" id="UP000831684">
    <property type="component" value="Chromosome"/>
</dbReference>
<evidence type="ECO:0000313" key="2">
    <source>
        <dbReference type="EMBL" id="UOK69376.1"/>
    </source>
</evidence>
<name>A0A9E6ZRX6_9HYPH</name>
<feature type="signal peptide" evidence="1">
    <location>
        <begin position="1"/>
        <end position="18"/>
    </location>
</feature>
<dbReference type="KEGG" id="apol:K9D25_11445"/>
<evidence type="ECO:0008006" key="4">
    <source>
        <dbReference type="Google" id="ProtNLM"/>
    </source>
</evidence>
<organism evidence="2 3">
    <name type="scientific">Ancylobacter polymorphus</name>
    <dbReference type="NCBI Taxonomy" id="223390"/>
    <lineage>
        <taxon>Bacteria</taxon>
        <taxon>Pseudomonadati</taxon>
        <taxon>Pseudomonadota</taxon>
        <taxon>Alphaproteobacteria</taxon>
        <taxon>Hyphomicrobiales</taxon>
        <taxon>Xanthobacteraceae</taxon>
        <taxon>Ancylobacter</taxon>
    </lineage>
</organism>
<accession>A0A9E6ZRX6</accession>
<dbReference type="EMBL" id="CP083239">
    <property type="protein sequence ID" value="UOK69376.1"/>
    <property type="molecule type" value="Genomic_DNA"/>
</dbReference>
<dbReference type="AlphaFoldDB" id="A0A9E6ZRX6"/>
<proteinExistence type="predicted"/>
<protein>
    <recommendedName>
        <fullName evidence="4">Cytochrome c family protein</fullName>
    </recommendedName>
</protein>
<keyword evidence="1" id="KW-0732">Signal</keyword>
<evidence type="ECO:0000256" key="1">
    <source>
        <dbReference type="SAM" id="SignalP"/>
    </source>
</evidence>
<evidence type="ECO:0000313" key="3">
    <source>
        <dbReference type="Proteomes" id="UP000831684"/>
    </source>
</evidence>
<dbReference type="RefSeq" id="WP_244375255.1">
    <property type="nucleotide sequence ID" value="NZ_CP083239.1"/>
</dbReference>